<dbReference type="NCBIfam" id="NF004043">
    <property type="entry name" value="PRK05560.1"/>
    <property type="match status" value="1"/>
</dbReference>
<evidence type="ECO:0000256" key="9">
    <source>
        <dbReference type="PROSITE-ProRule" id="PRU01384"/>
    </source>
</evidence>
<evidence type="ECO:0000256" key="5">
    <source>
        <dbReference type="ARBA" id="ARBA00023029"/>
    </source>
</evidence>
<dbReference type="InterPro" id="IPR002205">
    <property type="entry name" value="Topo_IIA_dom_A"/>
</dbReference>
<dbReference type="PROSITE" id="PS52040">
    <property type="entry name" value="TOPO_IIA"/>
    <property type="match status" value="1"/>
</dbReference>
<dbReference type="NCBIfam" id="NF004044">
    <property type="entry name" value="PRK05561.1"/>
    <property type="match status" value="1"/>
</dbReference>
<dbReference type="Proteomes" id="UP000007995">
    <property type="component" value="Unassembled WGS sequence"/>
</dbReference>
<dbReference type="InterPro" id="IPR006691">
    <property type="entry name" value="GyrA/parC_rep"/>
</dbReference>
<comment type="subcellular location">
    <subcellularLocation>
        <location evidence="8">Cytoplasm</location>
    </subcellularLocation>
</comment>
<evidence type="ECO:0000313" key="12">
    <source>
        <dbReference type="EMBL" id="EKJ92258.1"/>
    </source>
</evidence>
<dbReference type="EC" id="5.6.2.2" evidence="8"/>
<dbReference type="Pfam" id="PF00521">
    <property type="entry name" value="DNA_topoisoIV"/>
    <property type="match status" value="1"/>
</dbReference>
<dbReference type="PANTHER" id="PTHR43493">
    <property type="entry name" value="DNA GYRASE/TOPOISOMERASE SUBUNIT A"/>
    <property type="match status" value="1"/>
</dbReference>
<evidence type="ECO:0000313" key="13">
    <source>
        <dbReference type="Proteomes" id="UP000007995"/>
    </source>
</evidence>
<dbReference type="HOGENOM" id="CLU_002977_6_1_10"/>
<comment type="miscellaneous">
    <text evidence="8">Few gyrases are as efficient as E.coli at forming negative supercoils. Not all organisms have 2 type II topoisomerases; in organisms with a single type II topoisomerase this enzyme also has to decatenate newly replicated chromosomes.</text>
</comment>
<dbReference type="GO" id="GO:0005694">
    <property type="term" value="C:chromosome"/>
    <property type="evidence" value="ECO:0007669"/>
    <property type="project" value="InterPro"/>
</dbReference>
<dbReference type="GO" id="GO:0006265">
    <property type="term" value="P:DNA topological change"/>
    <property type="evidence" value="ECO:0007669"/>
    <property type="project" value="UniProtKB-UniRule"/>
</dbReference>
<dbReference type="FunFam" id="3.30.1360.40:FF:000002">
    <property type="entry name" value="DNA gyrase subunit A"/>
    <property type="match status" value="1"/>
</dbReference>
<dbReference type="NCBIfam" id="TIGR01063">
    <property type="entry name" value="gyrA"/>
    <property type="match status" value="1"/>
</dbReference>
<dbReference type="FunFam" id="3.90.199.10:FF:000001">
    <property type="entry name" value="DNA gyrase subunit A"/>
    <property type="match status" value="1"/>
</dbReference>
<dbReference type="FunFam" id="2.120.10.90:FF:000006">
    <property type="entry name" value="DNA gyrase subunit A"/>
    <property type="match status" value="1"/>
</dbReference>
<gene>
    <name evidence="8" type="primary">gyrA</name>
    <name evidence="12" type="ORF">HMPREF1057_01093</name>
</gene>
<dbReference type="Gene3D" id="3.30.1360.40">
    <property type="match status" value="1"/>
</dbReference>
<sequence>MLEQDRIIKINIEEEMKSSYIDYSMSVIVSRALPDVRDGFKPVHRRILYGMMELGNTSDKPYKKSARIVGEVLGKYHPHGDSSVYLAMVRMAQEWAMRYPLVDGQGNFGSVDGDSPAAMRYTEARLNKLGEAMMDDLYKETVDFEPNFDNTLVEPKVMPTRIPNLLVNGASGIAVGMATNMPPHNLSEVIDACDAYIDNPEITVEELMEFVKAPDFPTGGYIYGVSGVREAYLTGRGRVVMRARAEIESGQAHDKIVITEIPYNVNKAELIKYIADLVNDKKIEGISNANDESDRDGMRIVIDVKRDANASVVLNKLYKMTALQTSFGVNNVALIHGRPKTLNLRDLIKYFIEHRHEVVIRRTQFELRKAKERAHILEGLIIASDNIDEVIRIIRAAKTPNDAIAGLIERFNLTEIQSRAIVEMRLRQLTGLMQDQLHAEYEEIMKQIAYLESILADDEVCRKVMKDELLEVKAKYGDERRSEIVYSSEEFNPEDFYADDQMIITISHMGYIKRTPLTEFRAQNRGGVGSKGTETRDEDFVEHIYPATMHNTMMFFTQKGKCYWLKVYEIPEGTKNSKGRAIQNLLNIDSDDNVTAYLRVKSLEDSEFINSHYVLFCTKKGVIKKTLLEQYSRPRQNGVNAITIREDDSVIEVRMTNGNNEIIIANRNGRAIRFHEAAVRVMGRTATGVRGITLDNDGQDEVVGMICIKDLETESVMVVSEQGYGKRSEIEDYRKTNRGGKGVKTMNITEKTGKLVTIKSVTDENDLMIINKSGITIRLKVEDVRIMGRATQGVRLINLEKRNDQIGSVCKVMTESLEDEIPEEEVEGTIVSDPNTDAPDIDNDDTSDVNENESNNIEE</sequence>
<feature type="active site" description="O-(5'-phospho-DNA)-tyrosine intermediate" evidence="8 9">
    <location>
        <position position="121"/>
    </location>
</feature>
<comment type="function">
    <text evidence="8">A type II topoisomerase that negatively supercoils closed circular double-stranded (ds) DNA in an ATP-dependent manner to modulate DNA topology and maintain chromosomes in an underwound state. Negative supercoiling favors strand separation, and DNA replication, transcription, recombination and repair, all of which involve strand separation. Also able to catalyze the interconversion of other topological isomers of dsDNA rings, including catenanes and knotted rings. Type II topoisomerases break and join 2 DNA strands simultaneously in an ATP-dependent manner.</text>
</comment>
<keyword evidence="5 8" id="KW-0799">Topoisomerase</keyword>
<evidence type="ECO:0000256" key="4">
    <source>
        <dbReference type="ARBA" id="ARBA00022840"/>
    </source>
</evidence>
<dbReference type="Gene3D" id="3.90.199.10">
    <property type="entry name" value="Topoisomerase II, domain 5"/>
    <property type="match status" value="1"/>
</dbReference>
<keyword evidence="7 8" id="KW-0413">Isomerase</keyword>
<dbReference type="GO" id="GO:0005524">
    <property type="term" value="F:ATP binding"/>
    <property type="evidence" value="ECO:0007669"/>
    <property type="project" value="UniProtKB-UniRule"/>
</dbReference>
<keyword evidence="8" id="KW-0963">Cytoplasm</keyword>
<keyword evidence="6 8" id="KW-0238">DNA-binding</keyword>
<proteinExistence type="inferred from homology"/>
<dbReference type="GO" id="GO:0005737">
    <property type="term" value="C:cytoplasm"/>
    <property type="evidence" value="ECO:0007669"/>
    <property type="project" value="UniProtKB-SubCell"/>
</dbReference>
<dbReference type="InterPro" id="IPR013757">
    <property type="entry name" value="Topo_IIA_A_a_sf"/>
</dbReference>
<dbReference type="Gene3D" id="2.120.10.90">
    <property type="entry name" value="DNA gyrase/topoisomerase IV, subunit A, C-terminal"/>
    <property type="match status" value="1"/>
</dbReference>
<comment type="similarity">
    <text evidence="2 8">Belongs to the type II topoisomerase GyrA/ParC subunit family.</text>
</comment>
<feature type="domain" description="Topo IIA-type catalytic" evidence="11">
    <location>
        <begin position="33"/>
        <end position="501"/>
    </location>
</feature>
<dbReference type="PANTHER" id="PTHR43493:SF5">
    <property type="entry name" value="DNA GYRASE SUBUNIT A, CHLOROPLASTIC_MITOCHONDRIAL"/>
    <property type="match status" value="1"/>
</dbReference>
<evidence type="ECO:0000256" key="10">
    <source>
        <dbReference type="SAM" id="MobiDB-lite"/>
    </source>
</evidence>
<dbReference type="Gene3D" id="1.10.268.10">
    <property type="entry name" value="Topoisomerase, domain 3"/>
    <property type="match status" value="1"/>
</dbReference>
<evidence type="ECO:0000256" key="3">
    <source>
        <dbReference type="ARBA" id="ARBA00022741"/>
    </source>
</evidence>
<dbReference type="GO" id="GO:0009330">
    <property type="term" value="C:DNA topoisomerase type II (double strand cut, ATP-hydrolyzing) complex"/>
    <property type="evidence" value="ECO:0007669"/>
    <property type="project" value="TreeGrafter"/>
</dbReference>
<comment type="subunit">
    <text evidence="8">Heterotetramer, composed of two GyrA and two GyrB chains. In the heterotetramer, GyrA contains the active site tyrosine that forms a transient covalent intermediate with DNA, while GyrB binds cofactors and catalyzes ATP hydrolysis.</text>
</comment>
<feature type="short sequence motif" description="GyrA-box" evidence="8">
    <location>
        <begin position="523"/>
        <end position="529"/>
    </location>
</feature>
<evidence type="ECO:0000256" key="1">
    <source>
        <dbReference type="ARBA" id="ARBA00000185"/>
    </source>
</evidence>
<dbReference type="SMART" id="SM00434">
    <property type="entry name" value="TOP4c"/>
    <property type="match status" value="1"/>
</dbReference>
<evidence type="ECO:0000256" key="2">
    <source>
        <dbReference type="ARBA" id="ARBA00008263"/>
    </source>
</evidence>
<comment type="caution">
    <text evidence="12">The sequence shown here is derived from an EMBL/GenBank/DDBJ whole genome shotgun (WGS) entry which is preliminary data.</text>
</comment>
<protein>
    <recommendedName>
        <fullName evidence="8">DNA gyrase subunit A</fullName>
        <ecNumber evidence="8">5.6.2.2</ecNumber>
    </recommendedName>
</protein>
<evidence type="ECO:0000256" key="6">
    <source>
        <dbReference type="ARBA" id="ARBA00023125"/>
    </source>
</evidence>
<dbReference type="HAMAP" id="MF_01897">
    <property type="entry name" value="GyrA"/>
    <property type="match status" value="1"/>
</dbReference>
<evidence type="ECO:0000259" key="11">
    <source>
        <dbReference type="PROSITE" id="PS52040"/>
    </source>
</evidence>
<dbReference type="AlphaFoldDB" id="K5DH36"/>
<comment type="catalytic activity">
    <reaction evidence="1 8 9">
        <text>ATP-dependent breakage, passage and rejoining of double-stranded DNA.</text>
        <dbReference type="EC" id="5.6.2.2"/>
    </reaction>
</comment>
<name>K5DH36_9BACE</name>
<dbReference type="EMBL" id="AGXW01000002">
    <property type="protein sequence ID" value="EKJ92258.1"/>
    <property type="molecule type" value="Genomic_DNA"/>
</dbReference>
<feature type="compositionally biased region" description="Acidic residues" evidence="10">
    <location>
        <begin position="818"/>
        <end position="827"/>
    </location>
</feature>
<evidence type="ECO:0000256" key="8">
    <source>
        <dbReference type="HAMAP-Rule" id="MF_01897"/>
    </source>
</evidence>
<dbReference type="RefSeq" id="WP_007760435.1">
    <property type="nucleotide sequence ID" value="NZ_AKBZ01000005.1"/>
</dbReference>
<dbReference type="SUPFAM" id="SSF56719">
    <property type="entry name" value="Type II DNA topoisomerase"/>
    <property type="match status" value="1"/>
</dbReference>
<feature type="compositionally biased region" description="Acidic residues" evidence="10">
    <location>
        <begin position="839"/>
        <end position="859"/>
    </location>
</feature>
<keyword evidence="4 8" id="KW-0067">ATP-binding</keyword>
<dbReference type="FunFam" id="1.10.268.10:FF:000001">
    <property type="entry name" value="DNA gyrase subunit A"/>
    <property type="match status" value="1"/>
</dbReference>
<dbReference type="OrthoDB" id="9806486at2"/>
<dbReference type="SUPFAM" id="SSF101904">
    <property type="entry name" value="GyrA/ParC C-terminal domain-like"/>
    <property type="match status" value="1"/>
</dbReference>
<dbReference type="InterPro" id="IPR005743">
    <property type="entry name" value="GyrA"/>
</dbReference>
<dbReference type="InterPro" id="IPR013758">
    <property type="entry name" value="Topo_IIA_A/C_ab"/>
</dbReference>
<dbReference type="InterPro" id="IPR013760">
    <property type="entry name" value="Topo_IIA-like_dom_sf"/>
</dbReference>
<evidence type="ECO:0000256" key="7">
    <source>
        <dbReference type="ARBA" id="ARBA00023235"/>
    </source>
</evidence>
<organism evidence="12 13">
    <name type="scientific">Bacteroides finegoldii CL09T03C10</name>
    <dbReference type="NCBI Taxonomy" id="997888"/>
    <lineage>
        <taxon>Bacteria</taxon>
        <taxon>Pseudomonadati</taxon>
        <taxon>Bacteroidota</taxon>
        <taxon>Bacteroidia</taxon>
        <taxon>Bacteroidales</taxon>
        <taxon>Bacteroidaceae</taxon>
        <taxon>Bacteroides</taxon>
    </lineage>
</organism>
<dbReference type="Pfam" id="PF03989">
    <property type="entry name" value="DNA_gyraseA_C"/>
    <property type="match status" value="6"/>
</dbReference>
<dbReference type="GO" id="GO:0006261">
    <property type="term" value="P:DNA-templated DNA replication"/>
    <property type="evidence" value="ECO:0007669"/>
    <property type="project" value="UniProtKB-UniRule"/>
</dbReference>
<dbReference type="InterPro" id="IPR050220">
    <property type="entry name" value="Type_II_DNA_Topoisomerases"/>
</dbReference>
<reference evidence="12 13" key="1">
    <citation type="submission" date="2012-02" db="EMBL/GenBank/DDBJ databases">
        <title>The Genome Sequence of Bacteroides finegoldii CL09T03C10.</title>
        <authorList>
            <consortium name="The Broad Institute Genome Sequencing Platform"/>
            <person name="Earl A."/>
            <person name="Ward D."/>
            <person name="Feldgarden M."/>
            <person name="Gevers D."/>
            <person name="Zitomersky N.L."/>
            <person name="Coyne M.J."/>
            <person name="Comstock L.E."/>
            <person name="Young S.K."/>
            <person name="Zeng Q."/>
            <person name="Gargeya S."/>
            <person name="Fitzgerald M."/>
            <person name="Haas B."/>
            <person name="Abouelleil A."/>
            <person name="Alvarado L."/>
            <person name="Arachchi H.M."/>
            <person name="Berlin A."/>
            <person name="Chapman S.B."/>
            <person name="Gearin G."/>
            <person name="Goldberg J."/>
            <person name="Griggs A."/>
            <person name="Gujja S."/>
            <person name="Hansen M."/>
            <person name="Heiman D."/>
            <person name="Howarth C."/>
            <person name="Larimer J."/>
            <person name="Lui A."/>
            <person name="MacDonald P.J.P."/>
            <person name="McCowen C."/>
            <person name="Montmayeur A."/>
            <person name="Murphy C."/>
            <person name="Neiman D."/>
            <person name="Pearson M."/>
            <person name="Priest M."/>
            <person name="Roberts A."/>
            <person name="Saif S."/>
            <person name="Shea T."/>
            <person name="Sisk P."/>
            <person name="Stolte C."/>
            <person name="Sykes S."/>
            <person name="Wortman J."/>
            <person name="Nusbaum C."/>
            <person name="Birren B."/>
        </authorList>
    </citation>
    <scope>NUCLEOTIDE SEQUENCE [LARGE SCALE GENOMIC DNA]</scope>
    <source>
        <strain evidence="12 13">CL09T03C10</strain>
    </source>
</reference>
<accession>K5DH36</accession>
<keyword evidence="3 8" id="KW-0547">Nucleotide-binding</keyword>
<dbReference type="GO" id="GO:0034335">
    <property type="term" value="F:DNA negative supercoiling activity"/>
    <property type="evidence" value="ECO:0007669"/>
    <property type="project" value="UniProtKB-ARBA"/>
</dbReference>
<feature type="region of interest" description="Disordered" evidence="10">
    <location>
        <begin position="818"/>
        <end position="859"/>
    </location>
</feature>
<dbReference type="CDD" id="cd00187">
    <property type="entry name" value="TOP4c"/>
    <property type="match status" value="1"/>
</dbReference>
<dbReference type="GO" id="GO:0003677">
    <property type="term" value="F:DNA binding"/>
    <property type="evidence" value="ECO:0007669"/>
    <property type="project" value="UniProtKB-UniRule"/>
</dbReference>
<dbReference type="InterPro" id="IPR035516">
    <property type="entry name" value="Gyrase/topoIV_suA_C"/>
</dbReference>